<name>A0A6C0BZH1_9ZZZZ</name>
<evidence type="ECO:0000313" key="1">
    <source>
        <dbReference type="EMBL" id="QHS97737.1"/>
    </source>
</evidence>
<dbReference type="EMBL" id="MN739303">
    <property type="protein sequence ID" value="QHS97737.1"/>
    <property type="molecule type" value="Genomic_DNA"/>
</dbReference>
<dbReference type="AlphaFoldDB" id="A0A6C0BZH1"/>
<accession>A0A6C0BZH1</accession>
<sequence length="65" mass="7007">MTYHHTTTAIIVIQSNDMVVFVSIDSNLNEGRALTLARSWCSITNASGVAGFNNLCTHDGCSPLH</sequence>
<protein>
    <submittedName>
        <fullName evidence="1">Uncharacterized protein</fullName>
    </submittedName>
</protein>
<organism evidence="1">
    <name type="scientific">viral metagenome</name>
    <dbReference type="NCBI Taxonomy" id="1070528"/>
    <lineage>
        <taxon>unclassified sequences</taxon>
        <taxon>metagenomes</taxon>
        <taxon>organismal metagenomes</taxon>
    </lineage>
</organism>
<reference evidence="1" key="1">
    <citation type="journal article" date="2020" name="Nature">
        <title>Giant virus diversity and host interactions through global metagenomics.</title>
        <authorList>
            <person name="Schulz F."/>
            <person name="Roux S."/>
            <person name="Paez-Espino D."/>
            <person name="Jungbluth S."/>
            <person name="Walsh D.A."/>
            <person name="Denef V.J."/>
            <person name="McMahon K.D."/>
            <person name="Konstantinidis K.T."/>
            <person name="Eloe-Fadrosh E.A."/>
            <person name="Kyrpides N.C."/>
            <person name="Woyke T."/>
        </authorList>
    </citation>
    <scope>NUCLEOTIDE SEQUENCE</scope>
    <source>
        <strain evidence="1">GVMAG-M-3300020182-33</strain>
    </source>
</reference>
<proteinExistence type="predicted"/>